<dbReference type="CDD" id="cd00200">
    <property type="entry name" value="WD40"/>
    <property type="match status" value="1"/>
</dbReference>
<dbReference type="InterPro" id="IPR015943">
    <property type="entry name" value="WD40/YVTN_repeat-like_dom_sf"/>
</dbReference>
<evidence type="ECO:0000256" key="5">
    <source>
        <dbReference type="ARBA" id="ARBA00023242"/>
    </source>
</evidence>
<dbReference type="FunFam" id="2.130.10.10:FF:000061">
    <property type="entry name" value="Ribosome biogenesis protein BOP1 homolog"/>
    <property type="match status" value="1"/>
</dbReference>
<dbReference type="PROSITE" id="PS50294">
    <property type="entry name" value="WD_REPEATS_REGION"/>
    <property type="match status" value="1"/>
</dbReference>
<dbReference type="PROSITE" id="PS00678">
    <property type="entry name" value="WD_REPEATS_1"/>
    <property type="match status" value="1"/>
</dbReference>
<keyword evidence="1 7" id="KW-0690">Ribosome biogenesis</keyword>
<evidence type="ECO:0000259" key="10">
    <source>
        <dbReference type="SMART" id="SM01035"/>
    </source>
</evidence>
<dbReference type="SMART" id="SM00320">
    <property type="entry name" value="WD40"/>
    <property type="match status" value="6"/>
</dbReference>
<evidence type="ECO:0000256" key="8">
    <source>
        <dbReference type="PROSITE-ProRule" id="PRU00221"/>
    </source>
</evidence>
<dbReference type="InterPro" id="IPR012953">
    <property type="entry name" value="BOP1_N_dom"/>
</dbReference>
<keyword evidence="4" id="KW-0677">Repeat</keyword>
<evidence type="ECO:0000256" key="4">
    <source>
        <dbReference type="ARBA" id="ARBA00022737"/>
    </source>
</evidence>
<feature type="compositionally biased region" description="Acidic residues" evidence="9">
    <location>
        <begin position="163"/>
        <end position="174"/>
    </location>
</feature>
<name>A0A1B6FAB8_9HEMI</name>
<comment type="similarity">
    <text evidence="7">Belongs to the WD repeat BOP1/ERB1 family.</text>
</comment>
<accession>A0A1B6FAB8</accession>
<evidence type="ECO:0000256" key="9">
    <source>
        <dbReference type="SAM" id="MobiDB-lite"/>
    </source>
</evidence>
<dbReference type="HAMAP" id="MF_03027">
    <property type="entry name" value="BOP1"/>
    <property type="match status" value="1"/>
</dbReference>
<dbReference type="InterPro" id="IPR028598">
    <property type="entry name" value="BOP1/Erb1"/>
</dbReference>
<keyword evidence="5 7" id="KW-0539">Nucleus</keyword>
<protein>
    <recommendedName>
        <fullName evidence="7">Ribosome biogenesis protein BOP1 homolog</fullName>
    </recommendedName>
</protein>
<dbReference type="GO" id="GO:0030687">
    <property type="term" value="C:preribosome, large subunit precursor"/>
    <property type="evidence" value="ECO:0007669"/>
    <property type="project" value="UniProtKB-UniRule"/>
</dbReference>
<dbReference type="AlphaFoldDB" id="A0A1B6FAB8"/>
<evidence type="ECO:0000256" key="3">
    <source>
        <dbReference type="ARBA" id="ARBA00022574"/>
    </source>
</evidence>
<evidence type="ECO:0000256" key="1">
    <source>
        <dbReference type="ARBA" id="ARBA00022517"/>
    </source>
</evidence>
<dbReference type="PANTHER" id="PTHR17605:SF0">
    <property type="entry name" value="RIBOSOME BIOGENESIS PROTEIN BOP1"/>
    <property type="match status" value="1"/>
</dbReference>
<comment type="subcellular location">
    <subcellularLocation>
        <location evidence="7">Nucleus</location>
        <location evidence="7">Nucleolus</location>
    </subcellularLocation>
    <subcellularLocation>
        <location evidence="7">Nucleus</location>
        <location evidence="7">Nucleoplasm</location>
    </subcellularLocation>
</comment>
<dbReference type="PANTHER" id="PTHR17605">
    <property type="entry name" value="RIBOSOME BIOGENESIS PROTEIN BOP1 BLOCK OF PROLIFERATION 1 PROTEIN"/>
    <property type="match status" value="1"/>
</dbReference>
<dbReference type="Gene3D" id="2.130.10.10">
    <property type="entry name" value="YVTN repeat-like/Quinoprotein amine dehydrogenase"/>
    <property type="match status" value="1"/>
</dbReference>
<feature type="compositionally biased region" description="Basic and acidic residues" evidence="9">
    <location>
        <begin position="152"/>
        <end position="162"/>
    </location>
</feature>
<reference evidence="11" key="1">
    <citation type="submission" date="2015-11" db="EMBL/GenBank/DDBJ databases">
        <title>De novo transcriptome assembly of four potential Pierce s Disease insect vectors from Arizona vineyards.</title>
        <authorList>
            <person name="Tassone E.E."/>
        </authorList>
    </citation>
    <scope>NUCLEOTIDE SEQUENCE</scope>
</reference>
<dbReference type="PROSITE" id="PS50082">
    <property type="entry name" value="WD_REPEATS_2"/>
    <property type="match status" value="1"/>
</dbReference>
<evidence type="ECO:0000256" key="2">
    <source>
        <dbReference type="ARBA" id="ARBA00022552"/>
    </source>
</evidence>
<dbReference type="Pfam" id="PF00400">
    <property type="entry name" value="WD40"/>
    <property type="match status" value="4"/>
</dbReference>
<feature type="compositionally biased region" description="Basic and acidic residues" evidence="9">
    <location>
        <begin position="1"/>
        <end position="32"/>
    </location>
</feature>
<dbReference type="SMART" id="SM01035">
    <property type="entry name" value="BOP1NT"/>
    <property type="match status" value="1"/>
</dbReference>
<comment type="function">
    <text evidence="7">Required for maturation of ribosomal RNAs and formation of the large ribosomal subunit.</text>
</comment>
<dbReference type="GO" id="GO:0070545">
    <property type="term" value="C:PeBoW complex"/>
    <property type="evidence" value="ECO:0007669"/>
    <property type="project" value="TreeGrafter"/>
</dbReference>
<sequence>MKRKVAKEDKAITKEERTLLDDSLDDNVKDLGDIGELANEDDSSDDEGLDYDDESEEEIEKEGGNDESTEEEDDNEDVDEEESDLGTVSSDDLEWESGSEKEDGDKKFIDDEGNKNIKEQKDKKRSKTNKSENNGKIVPSKELSSSQTFKNDTNKNDNKPADEYNEGDTSDEEDIRNTVGNVPKEWYDEYRHLGYDWDGKKILKPEKGDQLDYFLKQAEDPNFWRTVVDPQTGQDVVLSDKDIELVQRMLAHKVPDPDYNEYPELIEWFSSDVMKMPLRKFPEHKRSFLPSKSEKAKVSKYVHALKMGWMKSSKMLKKEQKERERAGPQYYMLWQSDEVAEEMRRIHNHIPPPKRLLPGHAESYNPPEEFLFNEKELKYFNKEKKSLGKKKLHFVPQKYNSLREVPAYNRFIRERFMRCVDLYLCPRAIKMKLTIEPEDLVPQLPSPKDLQPFPNVMSLVFKGHTDMVRCMSIDPKGQYLVSGSDDFTIKIWEVATGRCVRTVAVGGTVRSVAWCPNPALSLVAVAADRKCLLINPGVGDSLVVDKTDTVLLEPPVQEGQVPERVSIAVQWQQAEGEEWDNGIRVIVNHFKEIKQVTWHGRGDYFATVMPEGENRSVLIHQLSKRRSMLPFSRPKGRVQCVIFHPVRPFFFVATQHNIRVYDVVKQEMVKKLYSNSRWISSMAIHPGGDNLLVGTYDCKVLWFDLDLSTKPYKTLRLHSTAVRSVSYHRTYPLFASVSDDTSLIVSHGMVYNDLLQNALIVPLKRLSNHERTNDFGVLDVMFHPTQPWVFTSGADATIRLYT</sequence>
<feature type="region of interest" description="Disordered" evidence="9">
    <location>
        <begin position="1"/>
        <end position="178"/>
    </location>
</feature>
<organism evidence="11">
    <name type="scientific">Cuerna arida</name>
    <dbReference type="NCBI Taxonomy" id="1464854"/>
    <lineage>
        <taxon>Eukaryota</taxon>
        <taxon>Metazoa</taxon>
        <taxon>Ecdysozoa</taxon>
        <taxon>Arthropoda</taxon>
        <taxon>Hexapoda</taxon>
        <taxon>Insecta</taxon>
        <taxon>Pterygota</taxon>
        <taxon>Neoptera</taxon>
        <taxon>Paraneoptera</taxon>
        <taxon>Hemiptera</taxon>
        <taxon>Auchenorrhyncha</taxon>
        <taxon>Membracoidea</taxon>
        <taxon>Cicadellidae</taxon>
        <taxon>Cicadellinae</taxon>
        <taxon>Proconiini</taxon>
        <taxon>Cuerna</taxon>
    </lineage>
</organism>
<dbReference type="EMBL" id="GECZ01022622">
    <property type="protein sequence ID" value="JAS47147.1"/>
    <property type="molecule type" value="Transcribed_RNA"/>
</dbReference>
<dbReference type="SUPFAM" id="SSF50978">
    <property type="entry name" value="WD40 repeat-like"/>
    <property type="match status" value="1"/>
</dbReference>
<dbReference type="GO" id="GO:0005654">
    <property type="term" value="C:nucleoplasm"/>
    <property type="evidence" value="ECO:0007669"/>
    <property type="project" value="UniProtKB-SubCell"/>
</dbReference>
<keyword evidence="3 8" id="KW-0853">WD repeat</keyword>
<evidence type="ECO:0000313" key="11">
    <source>
        <dbReference type="EMBL" id="JAS47147.1"/>
    </source>
</evidence>
<dbReference type="InterPro" id="IPR019775">
    <property type="entry name" value="WD40_repeat_CS"/>
</dbReference>
<feature type="compositionally biased region" description="Basic and acidic residues" evidence="9">
    <location>
        <begin position="98"/>
        <end position="122"/>
    </location>
</feature>
<dbReference type="InterPro" id="IPR036322">
    <property type="entry name" value="WD40_repeat_dom_sf"/>
</dbReference>
<dbReference type="GO" id="GO:0043021">
    <property type="term" value="F:ribonucleoprotein complex binding"/>
    <property type="evidence" value="ECO:0007669"/>
    <property type="project" value="UniProtKB-UniRule"/>
</dbReference>
<evidence type="ECO:0000256" key="7">
    <source>
        <dbReference type="HAMAP-Rule" id="MF_03027"/>
    </source>
</evidence>
<comment type="function">
    <text evidence="6">Component of the PeBoW complex, which is required for maturation of 28S and 5.8S ribosomal RNAs and formation of the 60S ribosome.</text>
</comment>
<dbReference type="GO" id="GO:0000466">
    <property type="term" value="P:maturation of 5.8S rRNA from tricistronic rRNA transcript (SSU-rRNA, 5.8S rRNA, LSU-rRNA)"/>
    <property type="evidence" value="ECO:0007669"/>
    <property type="project" value="UniProtKB-UniRule"/>
</dbReference>
<keyword evidence="2 7" id="KW-0698">rRNA processing</keyword>
<gene>
    <name evidence="11" type="ORF">g.21225</name>
</gene>
<dbReference type="InterPro" id="IPR001680">
    <property type="entry name" value="WD40_rpt"/>
</dbReference>
<proteinExistence type="inferred from homology"/>
<dbReference type="Pfam" id="PF08145">
    <property type="entry name" value="BOP1NT"/>
    <property type="match status" value="1"/>
</dbReference>
<feature type="domain" description="BOP1 N-terminal" evidence="10">
    <location>
        <begin position="187"/>
        <end position="454"/>
    </location>
</feature>
<feature type="repeat" description="WD" evidence="8">
    <location>
        <begin position="461"/>
        <end position="502"/>
    </location>
</feature>
<evidence type="ECO:0000256" key="6">
    <source>
        <dbReference type="ARBA" id="ARBA00055102"/>
    </source>
</evidence>
<dbReference type="GO" id="GO:0000463">
    <property type="term" value="P:maturation of LSU-rRNA from tricistronic rRNA transcript (SSU-rRNA, 5.8S rRNA, LSU-rRNA)"/>
    <property type="evidence" value="ECO:0007669"/>
    <property type="project" value="UniProtKB-UniRule"/>
</dbReference>
<feature type="compositionally biased region" description="Acidic residues" evidence="9">
    <location>
        <begin position="38"/>
        <end position="84"/>
    </location>
</feature>